<accession>A0AAE6YJX3</accession>
<protein>
    <submittedName>
        <fullName evidence="4">WD40 repeat domain-containing protein</fullName>
    </submittedName>
</protein>
<proteinExistence type="predicted"/>
<feature type="repeat" description="WD" evidence="3">
    <location>
        <begin position="411"/>
        <end position="426"/>
    </location>
</feature>
<dbReference type="InterPro" id="IPR001680">
    <property type="entry name" value="WD40_rpt"/>
</dbReference>
<evidence type="ECO:0000313" key="4">
    <source>
        <dbReference type="EMBL" id="QIV96139.1"/>
    </source>
</evidence>
<dbReference type="RefSeq" id="WP_133941649.1">
    <property type="nucleotide sequence ID" value="NZ_CP038241.1"/>
</dbReference>
<dbReference type="InterPro" id="IPR019775">
    <property type="entry name" value="WD40_repeat_CS"/>
</dbReference>
<evidence type="ECO:0000256" key="2">
    <source>
        <dbReference type="ARBA" id="ARBA00022737"/>
    </source>
</evidence>
<dbReference type="Gene3D" id="2.130.10.10">
    <property type="entry name" value="YVTN repeat-like/Quinoprotein amine dehydrogenase"/>
    <property type="match status" value="3"/>
</dbReference>
<keyword evidence="1 3" id="KW-0853">WD repeat</keyword>
<keyword evidence="2" id="KW-0677">Repeat</keyword>
<gene>
    <name evidence="4" type="ORF">E4K63_04565</name>
</gene>
<name>A0AAE6YJX3_9GAMM</name>
<organism evidence="4 5">
    <name type="scientific">Allofrancisella inopinata</name>
    <dbReference type="NCBI Taxonomy" id="1085647"/>
    <lineage>
        <taxon>Bacteria</taxon>
        <taxon>Pseudomonadati</taxon>
        <taxon>Pseudomonadota</taxon>
        <taxon>Gammaproteobacteria</taxon>
        <taxon>Thiotrichales</taxon>
        <taxon>Francisellaceae</taxon>
        <taxon>Allofrancisella</taxon>
    </lineage>
</organism>
<dbReference type="PANTHER" id="PTHR19848:SF6">
    <property type="entry name" value="E3 UBIQUITIN-PROTEIN LIGASE TRAF7"/>
    <property type="match status" value="1"/>
</dbReference>
<evidence type="ECO:0000313" key="5">
    <source>
        <dbReference type="Proteomes" id="UP000502004"/>
    </source>
</evidence>
<dbReference type="PROSITE" id="PS50294">
    <property type="entry name" value="WD_REPEATS_REGION"/>
    <property type="match status" value="3"/>
</dbReference>
<dbReference type="PROSITE" id="PS50082">
    <property type="entry name" value="WD_REPEATS_2"/>
    <property type="match status" value="6"/>
</dbReference>
<sequence>MTDEEFDIYWYRTISIVVTMLSNYEPSQPIDEAYKEKTTTEIYSLLYKDPAYEGVSNPSIAITKVSDLLKTIKNLKNNEIVDQELEEIHSKIKSELKRLYTVYVHRLNRTQLINCAGVPSSDLVDEINSKKSLFIPKQLLPLICEYLDSSSYRTFRIICKLSSKVLPPLPLLPINEQNPIILTGHYNSITSLLALPDGRIVSGSVDGTIRVWNLNDPTNPIILTGHNNRIITSLLALPDGRIVSGSADGTIRIWNLNSPTNPTILTGHEDWLRKLILLPDGMIGSLSEASTIRIWDLNSPIRPTNSIMLMEHKPWVWVSEIILLPDGRIGGVSGSKTIRVWNLNDPTNPIILSGHGHWITALTSLPDGRVVSGSEESNIGVWDLNDPTNPVILGRQGGRVTVLTSLLDERIVSGSVDGTIRVWDLNDPTNPIILSGHGHWITALTSLPDGRIISGSRDRTIRIW</sequence>
<dbReference type="EMBL" id="CP038241">
    <property type="protein sequence ID" value="QIV96139.1"/>
    <property type="molecule type" value="Genomic_DNA"/>
</dbReference>
<dbReference type="GO" id="GO:0000027">
    <property type="term" value="P:ribosomal large subunit assembly"/>
    <property type="evidence" value="ECO:0007669"/>
    <property type="project" value="TreeGrafter"/>
</dbReference>
<dbReference type="Pfam" id="PF00400">
    <property type="entry name" value="WD40"/>
    <property type="match status" value="5"/>
</dbReference>
<feature type="repeat" description="WD" evidence="3">
    <location>
        <begin position="352"/>
        <end position="385"/>
    </location>
</feature>
<dbReference type="GO" id="GO:0007219">
    <property type="term" value="P:Notch signaling pathway"/>
    <property type="evidence" value="ECO:0007669"/>
    <property type="project" value="TreeGrafter"/>
</dbReference>
<keyword evidence="5" id="KW-1185">Reference proteome</keyword>
<reference evidence="4 5" key="1">
    <citation type="submission" date="2019-03" db="EMBL/GenBank/DDBJ databases">
        <title>Complete Genome Sequence of Allofrancisella inopinata Strain SYSU YG23 Isolated from Water-Cooling Systems in China.</title>
        <authorList>
            <person name="Ohrman C."/>
            <person name="Uneklint I."/>
            <person name="Sjodin A."/>
        </authorList>
    </citation>
    <scope>NUCLEOTIDE SEQUENCE [LARGE SCALE GENOMIC DNA]</scope>
    <source>
        <strain evidence="4 5">SYSU YG23</strain>
    </source>
</reference>
<evidence type="ECO:0000256" key="3">
    <source>
        <dbReference type="PROSITE-ProRule" id="PRU00221"/>
    </source>
</evidence>
<feature type="repeat" description="WD" evidence="3">
    <location>
        <begin position="182"/>
        <end position="215"/>
    </location>
</feature>
<dbReference type="InterPro" id="IPR015943">
    <property type="entry name" value="WD40/YVTN_repeat-like_dom_sf"/>
</dbReference>
<dbReference type="CDD" id="cd00200">
    <property type="entry name" value="WD40"/>
    <property type="match status" value="1"/>
</dbReference>
<dbReference type="PROSITE" id="PS00678">
    <property type="entry name" value="WD_REPEATS_1"/>
    <property type="match status" value="3"/>
</dbReference>
<feature type="repeat" description="WD" evidence="3">
    <location>
        <begin position="223"/>
        <end position="264"/>
    </location>
</feature>
<feature type="repeat" description="WD" evidence="3">
    <location>
        <begin position="434"/>
        <end position="464"/>
    </location>
</feature>
<dbReference type="SUPFAM" id="SSF50978">
    <property type="entry name" value="WD40 repeat-like"/>
    <property type="match status" value="1"/>
</dbReference>
<dbReference type="Proteomes" id="UP000502004">
    <property type="component" value="Chromosome"/>
</dbReference>
<dbReference type="SMART" id="SM00320">
    <property type="entry name" value="WD40"/>
    <property type="match status" value="7"/>
</dbReference>
<dbReference type="AlphaFoldDB" id="A0AAE6YJX3"/>
<dbReference type="InterPro" id="IPR020472">
    <property type="entry name" value="WD40_PAC1"/>
</dbReference>
<dbReference type="KEGG" id="aii:E4K63_04565"/>
<evidence type="ECO:0000256" key="1">
    <source>
        <dbReference type="ARBA" id="ARBA00022574"/>
    </source>
</evidence>
<feature type="repeat" description="WD" evidence="3">
    <location>
        <begin position="265"/>
        <end position="299"/>
    </location>
</feature>
<dbReference type="PANTHER" id="PTHR19848">
    <property type="entry name" value="WD40 REPEAT PROTEIN"/>
    <property type="match status" value="1"/>
</dbReference>
<dbReference type="InterPro" id="IPR036322">
    <property type="entry name" value="WD40_repeat_dom_sf"/>
</dbReference>
<dbReference type="PRINTS" id="PR00320">
    <property type="entry name" value="GPROTEINBRPT"/>
</dbReference>